<dbReference type="eggNOG" id="COG3409">
    <property type="taxonomic scope" value="Bacteria"/>
</dbReference>
<feature type="domain" description="Peptidoglycan binding-like" evidence="2">
    <location>
        <begin position="81"/>
        <end position="137"/>
    </location>
</feature>
<dbReference type="InterPro" id="IPR002477">
    <property type="entry name" value="Peptidoglycan-bd-like"/>
</dbReference>
<dbReference type="SUPFAM" id="SSF47090">
    <property type="entry name" value="PGBD-like"/>
    <property type="match status" value="3"/>
</dbReference>
<sequence length="382" mass="40953">METLAYLHLALANEEPTETDYGDLTASWESLKQLSRGTIHQVWNQPKFSRCAAVSLLSFSIALGVVGMANQAFAAVQEGDQGAEVTTVQQRLQELGYFKANITGYFGTLTKDAVIQFQQAQGLAPDGIVGTNTLAALGEQSKPGAKLVRQLNSQPLPKPKPVRVSTTRNLRLGDRGSQVSALQESLAIAGFPGGANGIFDEATQKAVIRFQQAKGLAPDGIVGPQTLAALPVIGGPNPSSSRRNPSNRSKPSTTTTRTTSRDSTNRSKPSTTTTRSTSRNSTNRTTPSTTTTRSTSRNSTNRSKPSTTTNRQTPKTTTSRLNTANTNLSNSTTLALQKRLQELGFYRGEIDGIWGPQTQAAVEAAQRSYDVSAADLEKRQPN</sequence>
<dbReference type="EMBL" id="CP003630">
    <property type="protein sequence ID" value="AFZ19220.1"/>
    <property type="molecule type" value="Genomic_DNA"/>
</dbReference>
<evidence type="ECO:0000259" key="2">
    <source>
        <dbReference type="Pfam" id="PF01471"/>
    </source>
</evidence>
<feature type="compositionally biased region" description="Low complexity" evidence="1">
    <location>
        <begin position="266"/>
        <end position="327"/>
    </location>
</feature>
<dbReference type="OrthoDB" id="6197780at2"/>
<name>K9WFN2_9CYAN</name>
<dbReference type="Proteomes" id="UP000010471">
    <property type="component" value="Chromosome"/>
</dbReference>
<protein>
    <submittedName>
        <fullName evidence="3">Putative peptidoglycan-binding domain-containing protein</fullName>
    </submittedName>
</protein>
<feature type="region of interest" description="Disordered" evidence="1">
    <location>
        <begin position="228"/>
        <end position="327"/>
    </location>
</feature>
<dbReference type="KEGG" id="mic:Mic7113_3494"/>
<dbReference type="Pfam" id="PF01471">
    <property type="entry name" value="PG_binding_1"/>
    <property type="match status" value="3"/>
</dbReference>
<dbReference type="RefSeq" id="WP_015183362.1">
    <property type="nucleotide sequence ID" value="NC_019738.1"/>
</dbReference>
<evidence type="ECO:0000256" key="1">
    <source>
        <dbReference type="SAM" id="MobiDB-lite"/>
    </source>
</evidence>
<feature type="domain" description="Peptidoglycan binding-like" evidence="2">
    <location>
        <begin position="334"/>
        <end position="370"/>
    </location>
</feature>
<accession>K9WFN2</accession>
<evidence type="ECO:0000313" key="3">
    <source>
        <dbReference type="EMBL" id="AFZ19220.1"/>
    </source>
</evidence>
<dbReference type="PANTHER" id="PTHR41533:SF1">
    <property type="entry name" value="L,D-TRANSPEPTIDASE YCBB-RELATED"/>
    <property type="match status" value="1"/>
</dbReference>
<feature type="compositionally biased region" description="Low complexity" evidence="1">
    <location>
        <begin position="236"/>
        <end position="258"/>
    </location>
</feature>
<organism evidence="3 4">
    <name type="scientific">Allocoleopsis franciscana PCC 7113</name>
    <dbReference type="NCBI Taxonomy" id="1173027"/>
    <lineage>
        <taxon>Bacteria</taxon>
        <taxon>Bacillati</taxon>
        <taxon>Cyanobacteriota</taxon>
        <taxon>Cyanophyceae</taxon>
        <taxon>Coleofasciculales</taxon>
        <taxon>Coleofasciculaceae</taxon>
        <taxon>Allocoleopsis</taxon>
        <taxon>Allocoleopsis franciscana</taxon>
    </lineage>
</organism>
<gene>
    <name evidence="3" type="ORF">Mic7113_3494</name>
</gene>
<dbReference type="InterPro" id="IPR052905">
    <property type="entry name" value="LD-transpeptidase_YkuD-like"/>
</dbReference>
<feature type="domain" description="Peptidoglycan binding-like" evidence="2">
    <location>
        <begin position="175"/>
        <end position="230"/>
    </location>
</feature>
<reference evidence="3 4" key="1">
    <citation type="submission" date="2012-06" db="EMBL/GenBank/DDBJ databases">
        <title>Finished chromosome of genome of Microcoleus sp. PCC 7113.</title>
        <authorList>
            <consortium name="US DOE Joint Genome Institute"/>
            <person name="Gugger M."/>
            <person name="Coursin T."/>
            <person name="Rippka R."/>
            <person name="Tandeau De Marsac N."/>
            <person name="Huntemann M."/>
            <person name="Wei C.-L."/>
            <person name="Han J."/>
            <person name="Detter J.C."/>
            <person name="Han C."/>
            <person name="Tapia R."/>
            <person name="Chen A."/>
            <person name="Kyrpides N."/>
            <person name="Mavromatis K."/>
            <person name="Markowitz V."/>
            <person name="Szeto E."/>
            <person name="Ivanova N."/>
            <person name="Pagani I."/>
            <person name="Pati A."/>
            <person name="Goodwin L."/>
            <person name="Nordberg H.P."/>
            <person name="Cantor M.N."/>
            <person name="Hua S.X."/>
            <person name="Woyke T."/>
            <person name="Kerfeld C.A."/>
        </authorList>
    </citation>
    <scope>NUCLEOTIDE SEQUENCE [LARGE SCALE GENOMIC DNA]</scope>
    <source>
        <strain evidence="3 4">PCC 7113</strain>
    </source>
</reference>
<dbReference type="HOGENOM" id="CLU_675846_0_0_3"/>
<dbReference type="AlphaFoldDB" id="K9WFN2"/>
<dbReference type="InterPro" id="IPR036365">
    <property type="entry name" value="PGBD-like_sf"/>
</dbReference>
<proteinExistence type="predicted"/>
<dbReference type="Gene3D" id="1.10.101.10">
    <property type="entry name" value="PGBD-like superfamily/PGBD"/>
    <property type="match status" value="3"/>
</dbReference>
<evidence type="ECO:0000313" key="4">
    <source>
        <dbReference type="Proteomes" id="UP000010471"/>
    </source>
</evidence>
<dbReference type="STRING" id="1173027.Mic7113_3494"/>
<dbReference type="PANTHER" id="PTHR41533">
    <property type="entry name" value="L,D-TRANSPEPTIDASE HI_1667-RELATED"/>
    <property type="match status" value="1"/>
</dbReference>
<dbReference type="InterPro" id="IPR036366">
    <property type="entry name" value="PGBDSf"/>
</dbReference>
<keyword evidence="4" id="KW-1185">Reference proteome</keyword>